<evidence type="ECO:0000313" key="5">
    <source>
        <dbReference type="Proteomes" id="UP000199120"/>
    </source>
</evidence>
<dbReference type="STRING" id="416943.SAMN05445871_5196"/>
<dbReference type="Gene3D" id="1.10.357.10">
    <property type="entry name" value="Tetracycline Repressor, domain 2"/>
    <property type="match status" value="1"/>
</dbReference>
<dbReference type="OrthoDB" id="9816320at2"/>
<gene>
    <name evidence="4" type="ORF">SAMN05192542_10664</name>
</gene>
<feature type="DNA-binding region" description="H-T-H motif" evidence="2">
    <location>
        <begin position="46"/>
        <end position="65"/>
    </location>
</feature>
<evidence type="ECO:0000259" key="3">
    <source>
        <dbReference type="PROSITE" id="PS50977"/>
    </source>
</evidence>
<feature type="domain" description="HTH tetR-type" evidence="3">
    <location>
        <begin position="23"/>
        <end position="83"/>
    </location>
</feature>
<name>A0A1H7NSH1_9BURK</name>
<proteinExistence type="predicted"/>
<dbReference type="InterPro" id="IPR009057">
    <property type="entry name" value="Homeodomain-like_sf"/>
</dbReference>
<evidence type="ECO:0000256" key="1">
    <source>
        <dbReference type="ARBA" id="ARBA00023125"/>
    </source>
</evidence>
<dbReference type="PANTHER" id="PTHR30055:SF226">
    <property type="entry name" value="HTH-TYPE TRANSCRIPTIONAL REGULATOR PKSA"/>
    <property type="match status" value="1"/>
</dbReference>
<dbReference type="AlphaFoldDB" id="A0A1H7NSH1"/>
<sequence length="210" mass="22690">MTAPALEDPPLADLPAPKRERGRQRVAAIMDAAVEVFSEKGYDAATMTEIAARSSTAIGSLYRFFPSKEALADALLQRYAQHVSASLAELEAQVQRMSMEALAGALVDFMLALQSQRRFAVALVDARGGSDERRRRFRASARGGIARILQRAIDGLAPAKAHAMSVVLLHLLKGIAVAADETPAIQAVLTGEIRELVRLYLLAARREARG</sequence>
<dbReference type="Proteomes" id="UP000199120">
    <property type="component" value="Unassembled WGS sequence"/>
</dbReference>
<evidence type="ECO:0000256" key="2">
    <source>
        <dbReference type="PROSITE-ProRule" id="PRU00335"/>
    </source>
</evidence>
<dbReference type="PANTHER" id="PTHR30055">
    <property type="entry name" value="HTH-TYPE TRANSCRIPTIONAL REGULATOR RUTR"/>
    <property type="match status" value="1"/>
</dbReference>
<evidence type="ECO:0000313" key="4">
    <source>
        <dbReference type="EMBL" id="SEL26520.1"/>
    </source>
</evidence>
<dbReference type="SUPFAM" id="SSF46689">
    <property type="entry name" value="Homeodomain-like"/>
    <property type="match status" value="1"/>
</dbReference>
<keyword evidence="1 2" id="KW-0238">DNA-binding</keyword>
<dbReference type="Pfam" id="PF00440">
    <property type="entry name" value="TetR_N"/>
    <property type="match status" value="1"/>
</dbReference>
<dbReference type="InterPro" id="IPR001647">
    <property type="entry name" value="HTH_TetR"/>
</dbReference>
<dbReference type="InterPro" id="IPR050109">
    <property type="entry name" value="HTH-type_TetR-like_transc_reg"/>
</dbReference>
<dbReference type="GO" id="GO:0000976">
    <property type="term" value="F:transcription cis-regulatory region binding"/>
    <property type="evidence" value="ECO:0007669"/>
    <property type="project" value="TreeGrafter"/>
</dbReference>
<dbReference type="PROSITE" id="PS50977">
    <property type="entry name" value="HTH_TETR_2"/>
    <property type="match status" value="1"/>
</dbReference>
<keyword evidence="5" id="KW-1185">Reference proteome</keyword>
<organism evidence="4 5">
    <name type="scientific">Paraburkholderia caballeronis</name>
    <dbReference type="NCBI Taxonomy" id="416943"/>
    <lineage>
        <taxon>Bacteria</taxon>
        <taxon>Pseudomonadati</taxon>
        <taxon>Pseudomonadota</taxon>
        <taxon>Betaproteobacteria</taxon>
        <taxon>Burkholderiales</taxon>
        <taxon>Burkholderiaceae</taxon>
        <taxon>Paraburkholderia</taxon>
    </lineage>
</organism>
<dbReference type="GO" id="GO:0003700">
    <property type="term" value="F:DNA-binding transcription factor activity"/>
    <property type="evidence" value="ECO:0007669"/>
    <property type="project" value="TreeGrafter"/>
</dbReference>
<reference evidence="5" key="1">
    <citation type="submission" date="2016-10" db="EMBL/GenBank/DDBJ databases">
        <authorList>
            <person name="Varghese N."/>
            <person name="Submissions S."/>
        </authorList>
    </citation>
    <scope>NUCLEOTIDE SEQUENCE [LARGE SCALE GENOMIC DNA]</scope>
    <source>
        <strain evidence="5">LMG 26416</strain>
    </source>
</reference>
<dbReference type="PRINTS" id="PR00455">
    <property type="entry name" value="HTHTETR"/>
</dbReference>
<protein>
    <submittedName>
        <fullName evidence="4">DNA-binding transcriptional regulator, AcrR family</fullName>
    </submittedName>
</protein>
<dbReference type="RefSeq" id="WP_090550551.1">
    <property type="nucleotide sequence ID" value="NZ_FNSR01000002.1"/>
</dbReference>
<accession>A0A1H7NSH1</accession>
<dbReference type="EMBL" id="FOAJ01000006">
    <property type="protein sequence ID" value="SEL26520.1"/>
    <property type="molecule type" value="Genomic_DNA"/>
</dbReference>